<name>T4ZZV8_OPHSC</name>
<dbReference type="Proteomes" id="UP000019374">
    <property type="component" value="Unassembled WGS sequence"/>
</dbReference>
<sequence>MYLLKTMYRWRNQTIWLLWASVMALRAAPSPPSPTSWLMKSRAAGWALSPWPTARAQAARVAKTSAAERYLRARPTVVSVYRSTGLAQPGLPRTRAAAKARAPW</sequence>
<evidence type="ECO:0000256" key="1">
    <source>
        <dbReference type="SAM" id="SignalP"/>
    </source>
</evidence>
<evidence type="ECO:0000313" key="3">
    <source>
        <dbReference type="Proteomes" id="UP000019374"/>
    </source>
</evidence>
<keyword evidence="1" id="KW-0732">Signal</keyword>
<gene>
    <name evidence="2" type="ORF">OCS_05627</name>
</gene>
<dbReference type="HOGENOM" id="CLU_2250876_0_0_1"/>
<feature type="chain" id="PRO_5004605789" description="Secreted protein" evidence="1">
    <location>
        <begin position="30"/>
        <end position="104"/>
    </location>
</feature>
<dbReference type="EMBL" id="KE654293">
    <property type="protein sequence ID" value="EQK98664.1"/>
    <property type="molecule type" value="Genomic_DNA"/>
</dbReference>
<proteinExistence type="predicted"/>
<protein>
    <recommendedName>
        <fullName evidence="4">Secreted protein</fullName>
    </recommendedName>
</protein>
<dbReference type="AlphaFoldDB" id="T4ZZV8"/>
<evidence type="ECO:0008006" key="4">
    <source>
        <dbReference type="Google" id="ProtNLM"/>
    </source>
</evidence>
<reference evidence="2 3" key="1">
    <citation type="journal article" date="2013" name="Chin. Sci. Bull.">
        <title>Genome survey uncovers the secrets of sex and lifestyle in caterpillar fungus.</title>
        <authorList>
            <person name="Hu X."/>
            <person name="Zhang Y."/>
            <person name="Xiao G."/>
            <person name="Zheng P."/>
            <person name="Xia Y."/>
            <person name="Zhang X."/>
            <person name="St Leger R.J."/>
            <person name="Liu X."/>
            <person name="Wang C."/>
        </authorList>
    </citation>
    <scope>NUCLEOTIDE SEQUENCE [LARGE SCALE GENOMIC DNA]</scope>
    <source>
        <strain evidence="3">Co18 / CGMCC 3.14243</strain>
        <tissue evidence="2">Fruit-body</tissue>
    </source>
</reference>
<feature type="signal peptide" evidence="1">
    <location>
        <begin position="1"/>
        <end position="29"/>
    </location>
</feature>
<organism evidence="2 3">
    <name type="scientific">Ophiocordyceps sinensis (strain Co18 / CGMCC 3.14243)</name>
    <name type="common">Yarsagumba caterpillar fungus</name>
    <name type="synonym">Hirsutella sinensis</name>
    <dbReference type="NCBI Taxonomy" id="911162"/>
    <lineage>
        <taxon>Eukaryota</taxon>
        <taxon>Fungi</taxon>
        <taxon>Dikarya</taxon>
        <taxon>Ascomycota</taxon>
        <taxon>Pezizomycotina</taxon>
        <taxon>Sordariomycetes</taxon>
        <taxon>Hypocreomycetidae</taxon>
        <taxon>Hypocreales</taxon>
        <taxon>Ophiocordycipitaceae</taxon>
        <taxon>Ophiocordyceps</taxon>
    </lineage>
</organism>
<accession>T4ZZV8</accession>
<evidence type="ECO:0000313" key="2">
    <source>
        <dbReference type="EMBL" id="EQK98664.1"/>
    </source>
</evidence>